<dbReference type="Proteomes" id="UP000289163">
    <property type="component" value="Segment"/>
</dbReference>
<accession>A0A410T7W6</accession>
<name>A0A410T7W6_9CAUD</name>
<proteinExistence type="predicted"/>
<evidence type="ECO:0000313" key="1">
    <source>
        <dbReference type="EMBL" id="QAU05064.1"/>
    </source>
</evidence>
<protein>
    <submittedName>
        <fullName evidence="1">Uncharacterized protein</fullName>
    </submittedName>
</protein>
<keyword evidence="2" id="KW-1185">Reference proteome</keyword>
<dbReference type="EMBL" id="MK224498">
    <property type="protein sequence ID" value="QAU05064.1"/>
    <property type="molecule type" value="Genomic_DNA"/>
</dbReference>
<evidence type="ECO:0000313" key="2">
    <source>
        <dbReference type="Proteomes" id="UP000289163"/>
    </source>
</evidence>
<reference evidence="1 2" key="1">
    <citation type="submission" date="2018-11" db="EMBL/GenBank/DDBJ databases">
        <authorList>
            <person name="Teng T."/>
        </authorList>
    </citation>
    <scope>NUCLEOTIDE SEQUENCE [LARGE SCALE GENOMIC DNA]</scope>
</reference>
<sequence>MPPSYALRVLHQIGAATIHVRPVFPFVIFLDRKITVQVYRNAINLAAIVSRVECPMITKRFHNYVSFVTAPGVSLCLRAILQEWPKVSTSFSQLFSFFTQTSLPGVSGRPRTCFLAMLVRLKPK</sequence>
<organism evidence="1 2">
    <name type="scientific">Pseudomonas phage Henu5</name>
    <dbReference type="NCBI Taxonomy" id="2499902"/>
    <lineage>
        <taxon>Viruses</taxon>
        <taxon>Duplodnaviria</taxon>
        <taxon>Heunggongvirae</taxon>
        <taxon>Uroviricota</taxon>
        <taxon>Caudoviricetes</taxon>
        <taxon>Vandenendeviridae</taxon>
        <taxon>Skurskavirinae</taxon>
        <taxon>Pakpunavirus</taxon>
        <taxon>Pakpunavirus Henu5</taxon>
    </lineage>
</organism>
<gene>
    <name evidence="1" type="ORF">Henu5_gp33</name>
</gene>